<protein>
    <recommendedName>
        <fullName evidence="3">beta-lactamase</fullName>
        <ecNumber evidence="3">3.5.2.6</ecNumber>
    </recommendedName>
    <alternativeName>
        <fullName evidence="5">Penicillinase</fullName>
    </alternativeName>
</protein>
<evidence type="ECO:0000256" key="1">
    <source>
        <dbReference type="ARBA" id="ARBA00001526"/>
    </source>
</evidence>
<dbReference type="SUPFAM" id="SSF56601">
    <property type="entry name" value="beta-lactamase/transpeptidase-like"/>
    <property type="match status" value="1"/>
</dbReference>
<dbReference type="InterPro" id="IPR006311">
    <property type="entry name" value="TAT_signal"/>
</dbReference>
<dbReference type="PANTHER" id="PTHR35333:SF3">
    <property type="entry name" value="BETA-LACTAMASE-TYPE TRANSPEPTIDASE FOLD CONTAINING PROTEIN"/>
    <property type="match status" value="1"/>
</dbReference>
<proteinExistence type="inferred from homology"/>
<keyword evidence="7" id="KW-0378">Hydrolase</keyword>
<evidence type="ECO:0000313" key="8">
    <source>
        <dbReference type="Proteomes" id="UP000748752"/>
    </source>
</evidence>
<accession>A0ABS1CFF1</accession>
<comment type="similarity">
    <text evidence="2">Belongs to the class-A beta-lactamase family.</text>
</comment>
<evidence type="ECO:0000256" key="5">
    <source>
        <dbReference type="ARBA" id="ARBA00030171"/>
    </source>
</evidence>
<dbReference type="InterPro" id="IPR019546">
    <property type="entry name" value="TAT_signal_bac_arc"/>
</dbReference>
<keyword evidence="8" id="KW-1185">Reference proteome</keyword>
<dbReference type="PANTHER" id="PTHR35333">
    <property type="entry name" value="BETA-LACTAMASE"/>
    <property type="match status" value="1"/>
</dbReference>
<sequence>MQGIPQDLWVHSKDTLADGAAPSHLDRRSFLALSALAGGGLVCGLPSIATAARGPTLQAELVGLVKRLRAEGKIRWDEKTSWSVYDFTGRKKLVSVNEEEPRQAASMLKPFVAQAFFYTLGDSGGRLQYSAGIRDTMEHMIRKSSNTATTEIMQLVSRHNGNMGPRATEHVLKRHAPQVFRQTSIVEYIPANGRTYRNKASARDYSRFLYAQWHRQMPYSAEVLDIMSLPNHDRITRGVSNMPSDVRVYDKTGSTAMLCGNMGIIECQDRRGRPRPYTFIGIIEKASRTNYYGRWITNRSNAMREVSNLVYNYMRGQHRLV</sequence>
<dbReference type="EC" id="3.5.2.6" evidence="3"/>
<dbReference type="InterPro" id="IPR000871">
    <property type="entry name" value="Beta-lactam_class-A"/>
</dbReference>
<organism evidence="7 8">
    <name type="scientific">Thiohalocapsa halophila</name>
    <dbReference type="NCBI Taxonomy" id="69359"/>
    <lineage>
        <taxon>Bacteria</taxon>
        <taxon>Pseudomonadati</taxon>
        <taxon>Pseudomonadota</taxon>
        <taxon>Gammaproteobacteria</taxon>
        <taxon>Chromatiales</taxon>
        <taxon>Chromatiaceae</taxon>
        <taxon>Thiohalocapsa</taxon>
    </lineage>
</organism>
<evidence type="ECO:0000256" key="4">
    <source>
        <dbReference type="ARBA" id="ARBA00022729"/>
    </source>
</evidence>
<dbReference type="RefSeq" id="WP_200235662.1">
    <property type="nucleotide sequence ID" value="NZ_NRRV01000014.1"/>
</dbReference>
<dbReference type="PROSITE" id="PS51318">
    <property type="entry name" value="TAT"/>
    <property type="match status" value="1"/>
</dbReference>
<reference evidence="7 8" key="1">
    <citation type="journal article" date="2020" name="Microorganisms">
        <title>Osmotic Adaptation and Compatible Solute Biosynthesis of Phototrophic Bacteria as Revealed from Genome Analyses.</title>
        <authorList>
            <person name="Imhoff J.F."/>
            <person name="Rahn T."/>
            <person name="Kunzel S."/>
            <person name="Keller A."/>
            <person name="Neulinger S.C."/>
        </authorList>
    </citation>
    <scope>NUCLEOTIDE SEQUENCE [LARGE SCALE GENOMIC DNA]</scope>
    <source>
        <strain evidence="7 8">DSM 6210</strain>
    </source>
</reference>
<comment type="caution">
    <text evidence="7">The sequence shown here is derived from an EMBL/GenBank/DDBJ whole genome shotgun (WGS) entry which is preliminary data.</text>
</comment>
<evidence type="ECO:0000256" key="2">
    <source>
        <dbReference type="ARBA" id="ARBA00009009"/>
    </source>
</evidence>
<evidence type="ECO:0000259" key="6">
    <source>
        <dbReference type="Pfam" id="PF13354"/>
    </source>
</evidence>
<dbReference type="EMBL" id="NRRV01000014">
    <property type="protein sequence ID" value="MBK1630618.1"/>
    <property type="molecule type" value="Genomic_DNA"/>
</dbReference>
<feature type="domain" description="Beta-lactamase class A catalytic" evidence="6">
    <location>
        <begin position="133"/>
        <end position="270"/>
    </location>
</feature>
<dbReference type="InterPro" id="IPR045155">
    <property type="entry name" value="Beta-lactam_cat"/>
</dbReference>
<dbReference type="Pfam" id="PF13354">
    <property type="entry name" value="Beta-lactamase2"/>
    <property type="match status" value="1"/>
</dbReference>
<name>A0ABS1CFF1_9GAMM</name>
<dbReference type="Proteomes" id="UP000748752">
    <property type="component" value="Unassembled WGS sequence"/>
</dbReference>
<dbReference type="InterPro" id="IPR012338">
    <property type="entry name" value="Beta-lactam/transpept-like"/>
</dbReference>
<evidence type="ECO:0000313" key="7">
    <source>
        <dbReference type="EMBL" id="MBK1630618.1"/>
    </source>
</evidence>
<keyword evidence="4" id="KW-0732">Signal</keyword>
<gene>
    <name evidence="7" type="ORF">CKO31_07645</name>
</gene>
<dbReference type="NCBIfam" id="TIGR01409">
    <property type="entry name" value="TAT_signal_seq"/>
    <property type="match status" value="1"/>
</dbReference>
<comment type="catalytic activity">
    <reaction evidence="1">
        <text>a beta-lactam + H2O = a substituted beta-amino acid</text>
        <dbReference type="Rhea" id="RHEA:20401"/>
        <dbReference type="ChEBI" id="CHEBI:15377"/>
        <dbReference type="ChEBI" id="CHEBI:35627"/>
        <dbReference type="ChEBI" id="CHEBI:140347"/>
        <dbReference type="EC" id="3.5.2.6"/>
    </reaction>
</comment>
<evidence type="ECO:0000256" key="3">
    <source>
        <dbReference type="ARBA" id="ARBA00012865"/>
    </source>
</evidence>
<dbReference type="Gene3D" id="3.40.710.10">
    <property type="entry name" value="DD-peptidase/beta-lactamase superfamily"/>
    <property type="match status" value="1"/>
</dbReference>
<dbReference type="GO" id="GO:0016787">
    <property type="term" value="F:hydrolase activity"/>
    <property type="evidence" value="ECO:0007669"/>
    <property type="project" value="UniProtKB-KW"/>
</dbReference>